<organism evidence="3">
    <name type="scientific">Laccaria bicolor (strain S238N-H82 / ATCC MYA-4686)</name>
    <name type="common">Bicoloured deceiver</name>
    <name type="synonym">Laccaria laccata var. bicolor</name>
    <dbReference type="NCBI Taxonomy" id="486041"/>
    <lineage>
        <taxon>Eukaryota</taxon>
        <taxon>Fungi</taxon>
        <taxon>Dikarya</taxon>
        <taxon>Basidiomycota</taxon>
        <taxon>Agaricomycotina</taxon>
        <taxon>Agaricomycetes</taxon>
        <taxon>Agaricomycetidae</taxon>
        <taxon>Agaricales</taxon>
        <taxon>Agaricineae</taxon>
        <taxon>Hydnangiaceae</taxon>
        <taxon>Laccaria</taxon>
    </lineage>
</organism>
<dbReference type="RefSeq" id="XP_001875082.1">
    <property type="nucleotide sequence ID" value="XM_001875047.1"/>
</dbReference>
<feature type="transmembrane region" description="Helical" evidence="1">
    <location>
        <begin position="6"/>
        <end position="26"/>
    </location>
</feature>
<keyword evidence="3" id="KW-1185">Reference proteome</keyword>
<evidence type="ECO:0000313" key="3">
    <source>
        <dbReference type="Proteomes" id="UP000001194"/>
    </source>
</evidence>
<keyword evidence="1" id="KW-1133">Transmembrane helix</keyword>
<dbReference type="EMBL" id="DS547092">
    <property type="protein sequence ID" value="EDR14523.1"/>
    <property type="molecule type" value="Genomic_DNA"/>
</dbReference>
<protein>
    <submittedName>
        <fullName evidence="2">Predicted protein</fullName>
    </submittedName>
</protein>
<reference evidence="2 3" key="1">
    <citation type="journal article" date="2008" name="Nature">
        <title>The genome of Laccaria bicolor provides insights into mycorrhizal symbiosis.</title>
        <authorList>
            <person name="Martin F."/>
            <person name="Aerts A."/>
            <person name="Ahren D."/>
            <person name="Brun A."/>
            <person name="Danchin E.G.J."/>
            <person name="Duchaussoy F."/>
            <person name="Gibon J."/>
            <person name="Kohler A."/>
            <person name="Lindquist E."/>
            <person name="Pereda V."/>
            <person name="Salamov A."/>
            <person name="Shapiro H.J."/>
            <person name="Wuyts J."/>
            <person name="Blaudez D."/>
            <person name="Buee M."/>
            <person name="Brokstein P."/>
            <person name="Canbaeck B."/>
            <person name="Cohen D."/>
            <person name="Courty P.E."/>
            <person name="Coutinho P.M."/>
            <person name="Delaruelle C."/>
            <person name="Detter J.C."/>
            <person name="Deveau A."/>
            <person name="DiFazio S."/>
            <person name="Duplessis S."/>
            <person name="Fraissinet-Tachet L."/>
            <person name="Lucic E."/>
            <person name="Frey-Klett P."/>
            <person name="Fourrey C."/>
            <person name="Feussner I."/>
            <person name="Gay G."/>
            <person name="Grimwood J."/>
            <person name="Hoegger P.J."/>
            <person name="Jain P."/>
            <person name="Kilaru S."/>
            <person name="Labbe J."/>
            <person name="Lin Y.C."/>
            <person name="Legue V."/>
            <person name="Le Tacon F."/>
            <person name="Marmeisse R."/>
            <person name="Melayah D."/>
            <person name="Montanini B."/>
            <person name="Muratet M."/>
            <person name="Nehls U."/>
            <person name="Niculita-Hirzel H."/>
            <person name="Oudot-Le Secq M.P."/>
            <person name="Peter M."/>
            <person name="Quesneville H."/>
            <person name="Rajashekar B."/>
            <person name="Reich M."/>
            <person name="Rouhier N."/>
            <person name="Schmutz J."/>
            <person name="Yin T."/>
            <person name="Chalot M."/>
            <person name="Henrissat B."/>
            <person name="Kuees U."/>
            <person name="Lucas S."/>
            <person name="Van de Peer Y."/>
            <person name="Podila G.K."/>
            <person name="Polle A."/>
            <person name="Pukkila P.J."/>
            <person name="Richardson P.M."/>
            <person name="Rouze P."/>
            <person name="Sanders I.R."/>
            <person name="Stajich J.E."/>
            <person name="Tunlid A."/>
            <person name="Tuskan G."/>
            <person name="Grigoriev I.V."/>
        </authorList>
    </citation>
    <scope>NUCLEOTIDE SEQUENCE [LARGE SCALE GENOMIC DNA]</scope>
    <source>
        <strain evidence="3">S238N-H82 / ATCC MYA-4686</strain>
    </source>
</reference>
<feature type="transmembrane region" description="Helical" evidence="1">
    <location>
        <begin position="78"/>
        <end position="99"/>
    </location>
</feature>
<gene>
    <name evidence="2" type="ORF">LACBIDRAFT_321645</name>
</gene>
<dbReference type="InParanoid" id="B0CTN2"/>
<dbReference type="Proteomes" id="UP000001194">
    <property type="component" value="Unassembled WGS sequence"/>
</dbReference>
<sequence length="173" mass="18923">MFSKHVLAFFLVPSLLDLSLWHWYIFSAQTARIVTNCHEQPRVVASHNHAAGNCAFSFRRLSVAVYGSPVLNPLGMKAILVVIMTGGFLPVSGFLRALFPSCASAIQTIAFNAKSDAKVSRPTVFRNLQARRTFPKPSSPPCKEGTWGTRPIGKDIQLGRANKTGVLHCNGQD</sequence>
<evidence type="ECO:0000313" key="2">
    <source>
        <dbReference type="EMBL" id="EDR14523.1"/>
    </source>
</evidence>
<dbReference type="GeneID" id="6070168"/>
<keyword evidence="1" id="KW-0812">Transmembrane</keyword>
<evidence type="ECO:0000256" key="1">
    <source>
        <dbReference type="SAM" id="Phobius"/>
    </source>
</evidence>
<dbReference type="HOGENOM" id="CLU_1547858_0_0_1"/>
<accession>B0CTN2</accession>
<keyword evidence="1" id="KW-0472">Membrane</keyword>
<proteinExistence type="predicted"/>
<name>B0CTN2_LACBS</name>
<dbReference type="AlphaFoldDB" id="B0CTN2"/>
<dbReference type="KEGG" id="lbc:LACBIDRAFT_321645"/>